<dbReference type="PROSITE" id="PS50931">
    <property type="entry name" value="HTH_LYSR"/>
    <property type="match status" value="1"/>
</dbReference>
<dbReference type="Gene3D" id="3.40.190.10">
    <property type="entry name" value="Periplasmic binding protein-like II"/>
    <property type="match status" value="2"/>
</dbReference>
<gene>
    <name evidence="7" type="ORF">GH984_01645</name>
</gene>
<evidence type="ECO:0000256" key="5">
    <source>
        <dbReference type="ARBA" id="ARBA00023163"/>
    </source>
</evidence>
<organism evidence="7 8">
    <name type="scientific">Spiribacter salilacus</name>
    <dbReference type="NCBI Taxonomy" id="2664894"/>
    <lineage>
        <taxon>Bacteria</taxon>
        <taxon>Pseudomonadati</taxon>
        <taxon>Pseudomonadota</taxon>
        <taxon>Gammaproteobacteria</taxon>
        <taxon>Chromatiales</taxon>
        <taxon>Ectothiorhodospiraceae</taxon>
        <taxon>Spiribacter</taxon>
    </lineage>
</organism>
<evidence type="ECO:0000256" key="4">
    <source>
        <dbReference type="ARBA" id="ARBA00023159"/>
    </source>
</evidence>
<dbReference type="Gene3D" id="1.10.10.10">
    <property type="entry name" value="Winged helix-like DNA-binding domain superfamily/Winged helix DNA-binding domain"/>
    <property type="match status" value="1"/>
</dbReference>
<sequence>MNDISLRQLRYFDALARHRHFGKAARDCSVSQPALSVQIRELETSLGATLVERGARQITLSSLGEALAERAHRILQEVDELTDLARASGNPLAGPLRFGVIPTIAPYLLPAFIQQLKQHYPALQLQPRESITETLLRDIAENRLDVAMVALPVADSSLHEAPLLTERFVLVRPAADADQPVPDLNTLRTMRLLLLEEGHCFREQTISYCNLRPRGGQTIMEASTLSTLVQLVGSGIGITLLPEMAIPIETAAASVSVTTLPDPQPTRRVGLVWRKNHPLSDSFTALVHLGRIAAGGEFHPDTHQPAQIQDCAHVDA</sequence>
<dbReference type="RefSeq" id="WP_153718464.1">
    <property type="nucleotide sequence ID" value="NZ_WJPP01000001.1"/>
</dbReference>
<evidence type="ECO:0000256" key="2">
    <source>
        <dbReference type="ARBA" id="ARBA00023015"/>
    </source>
</evidence>
<keyword evidence="2" id="KW-0805">Transcription regulation</keyword>
<accession>A0A6N7QXL9</accession>
<keyword evidence="3" id="KW-0238">DNA-binding</keyword>
<dbReference type="InterPro" id="IPR036388">
    <property type="entry name" value="WH-like_DNA-bd_sf"/>
</dbReference>
<dbReference type="PANTHER" id="PTHR30346">
    <property type="entry name" value="TRANSCRIPTIONAL DUAL REGULATOR HCAR-RELATED"/>
    <property type="match status" value="1"/>
</dbReference>
<dbReference type="FunFam" id="1.10.10.10:FF:000001">
    <property type="entry name" value="LysR family transcriptional regulator"/>
    <property type="match status" value="1"/>
</dbReference>
<dbReference type="InterPro" id="IPR000847">
    <property type="entry name" value="LysR_HTH_N"/>
</dbReference>
<dbReference type="GO" id="GO:0032993">
    <property type="term" value="C:protein-DNA complex"/>
    <property type="evidence" value="ECO:0007669"/>
    <property type="project" value="TreeGrafter"/>
</dbReference>
<dbReference type="CDD" id="cd08411">
    <property type="entry name" value="PBP2_OxyR"/>
    <property type="match status" value="1"/>
</dbReference>
<dbReference type="InterPro" id="IPR005119">
    <property type="entry name" value="LysR_subst-bd"/>
</dbReference>
<dbReference type="Pfam" id="PF00126">
    <property type="entry name" value="HTH_1"/>
    <property type="match status" value="1"/>
</dbReference>
<keyword evidence="4" id="KW-0010">Activator</keyword>
<name>A0A6N7QXL9_9GAMM</name>
<evidence type="ECO:0000256" key="3">
    <source>
        <dbReference type="ARBA" id="ARBA00023125"/>
    </source>
</evidence>
<dbReference type="PANTHER" id="PTHR30346:SF26">
    <property type="entry name" value="HYDROGEN PEROXIDE-INDUCIBLE GENES ACTIVATOR"/>
    <property type="match status" value="1"/>
</dbReference>
<dbReference type="PRINTS" id="PR00039">
    <property type="entry name" value="HTHLYSR"/>
</dbReference>
<dbReference type="InterPro" id="IPR036390">
    <property type="entry name" value="WH_DNA-bd_sf"/>
</dbReference>
<reference evidence="7 8" key="1">
    <citation type="submission" date="2019-11" db="EMBL/GenBank/DDBJ databases">
        <authorList>
            <person name="Zhang X.Y."/>
        </authorList>
    </citation>
    <scope>NUCLEOTIDE SEQUENCE [LARGE SCALE GENOMIC DNA]</scope>
    <source>
        <strain evidence="7 8">C176</strain>
    </source>
</reference>
<dbReference type="AlphaFoldDB" id="A0A6N7QXL9"/>
<evidence type="ECO:0000313" key="8">
    <source>
        <dbReference type="Proteomes" id="UP000433788"/>
    </source>
</evidence>
<evidence type="ECO:0000259" key="6">
    <source>
        <dbReference type="PROSITE" id="PS50931"/>
    </source>
</evidence>
<feature type="domain" description="HTH lysR-type" evidence="6">
    <location>
        <begin position="4"/>
        <end position="61"/>
    </location>
</feature>
<keyword evidence="5" id="KW-0804">Transcription</keyword>
<dbReference type="GO" id="GO:0003700">
    <property type="term" value="F:DNA-binding transcription factor activity"/>
    <property type="evidence" value="ECO:0007669"/>
    <property type="project" value="InterPro"/>
</dbReference>
<evidence type="ECO:0000313" key="7">
    <source>
        <dbReference type="EMBL" id="MRH77414.1"/>
    </source>
</evidence>
<dbReference type="SUPFAM" id="SSF53850">
    <property type="entry name" value="Periplasmic binding protein-like II"/>
    <property type="match status" value="1"/>
</dbReference>
<keyword evidence="8" id="KW-1185">Reference proteome</keyword>
<dbReference type="Proteomes" id="UP000433788">
    <property type="component" value="Unassembled WGS sequence"/>
</dbReference>
<dbReference type="Pfam" id="PF03466">
    <property type="entry name" value="LysR_substrate"/>
    <property type="match status" value="1"/>
</dbReference>
<dbReference type="EMBL" id="WJPP01000001">
    <property type="protein sequence ID" value="MRH77414.1"/>
    <property type="molecule type" value="Genomic_DNA"/>
</dbReference>
<evidence type="ECO:0000256" key="1">
    <source>
        <dbReference type="ARBA" id="ARBA00009437"/>
    </source>
</evidence>
<protein>
    <submittedName>
        <fullName evidence="7">LysR family transcriptional regulator</fullName>
    </submittedName>
</protein>
<dbReference type="SUPFAM" id="SSF46785">
    <property type="entry name" value="Winged helix' DNA-binding domain"/>
    <property type="match status" value="1"/>
</dbReference>
<proteinExistence type="inferred from homology"/>
<comment type="similarity">
    <text evidence="1">Belongs to the LysR transcriptional regulatory family.</text>
</comment>
<comment type="caution">
    <text evidence="7">The sequence shown here is derived from an EMBL/GenBank/DDBJ whole genome shotgun (WGS) entry which is preliminary data.</text>
</comment>
<dbReference type="GO" id="GO:0003677">
    <property type="term" value="F:DNA binding"/>
    <property type="evidence" value="ECO:0007669"/>
    <property type="project" value="UniProtKB-KW"/>
</dbReference>